<evidence type="ECO:0000256" key="2">
    <source>
        <dbReference type="SAM" id="Phobius"/>
    </source>
</evidence>
<evidence type="ECO:0008006" key="7">
    <source>
        <dbReference type="Google" id="ProtNLM"/>
    </source>
</evidence>
<feature type="region of interest" description="Disordered" evidence="1">
    <location>
        <begin position="1"/>
        <end position="23"/>
    </location>
</feature>
<dbReference type="RefSeq" id="WP_015878133.1">
    <property type="nucleotide sequence ID" value="NZ_CP021075.1"/>
</dbReference>
<feature type="transmembrane region" description="Helical" evidence="2">
    <location>
        <begin position="30"/>
        <end position="51"/>
    </location>
</feature>
<evidence type="ECO:0000256" key="1">
    <source>
        <dbReference type="SAM" id="MobiDB-lite"/>
    </source>
</evidence>
<sequence length="64" mass="6939">MKTSTTTTTEPPAGGRRSRAARRPGRLPGWAWFVLLWLGGVAGALALGYAFKIFMNLTLFAVTK</sequence>
<keyword evidence="2" id="KW-0472">Membrane</keyword>
<dbReference type="GeneID" id="45693835"/>
<keyword evidence="6" id="KW-1185">Reference proteome</keyword>
<reference evidence="4" key="2">
    <citation type="submission" date="2022-06" db="EMBL/GenBank/DDBJ databases">
        <title>Draft genome sequence of Burkholderia glumae strain GR20004 isolated from rice panicle showing bacterial panicle blight.</title>
        <authorList>
            <person name="Choi S.Y."/>
            <person name="Lee Y.H."/>
        </authorList>
    </citation>
    <scope>NUCLEOTIDE SEQUENCE</scope>
    <source>
        <strain evidence="4">GR20004</strain>
    </source>
</reference>
<keyword evidence="2" id="KW-1133">Transmembrane helix</keyword>
<dbReference type="Proteomes" id="UP000594892">
    <property type="component" value="Chromosome 1"/>
</dbReference>
<evidence type="ECO:0000313" key="5">
    <source>
        <dbReference type="Proteomes" id="UP000594892"/>
    </source>
</evidence>
<dbReference type="Proteomes" id="UP001056386">
    <property type="component" value="Chromosome 2"/>
</dbReference>
<organism evidence="3 5">
    <name type="scientific">Burkholderia glumae</name>
    <name type="common">Pseudomonas glumae</name>
    <dbReference type="NCBI Taxonomy" id="337"/>
    <lineage>
        <taxon>Bacteria</taxon>
        <taxon>Pseudomonadati</taxon>
        <taxon>Pseudomonadota</taxon>
        <taxon>Betaproteobacteria</taxon>
        <taxon>Burkholderiales</taxon>
        <taxon>Burkholderiaceae</taxon>
        <taxon>Burkholderia</taxon>
    </lineage>
</organism>
<name>A0AAP9Y473_BURGL</name>
<evidence type="ECO:0000313" key="3">
    <source>
        <dbReference type="EMBL" id="QPQ91170.1"/>
    </source>
</evidence>
<dbReference type="EMBL" id="CP065600">
    <property type="protein sequence ID" value="QPQ91170.1"/>
    <property type="molecule type" value="Genomic_DNA"/>
</dbReference>
<feature type="compositionally biased region" description="Low complexity" evidence="1">
    <location>
        <begin position="1"/>
        <end position="15"/>
    </location>
</feature>
<evidence type="ECO:0000313" key="4">
    <source>
        <dbReference type="EMBL" id="USS42728.1"/>
    </source>
</evidence>
<dbReference type="AlphaFoldDB" id="A0AAP9Y473"/>
<protein>
    <recommendedName>
        <fullName evidence="7">DUF2474 domain-containing protein</fullName>
    </recommendedName>
</protein>
<dbReference type="EMBL" id="CP099583">
    <property type="protein sequence ID" value="USS42728.1"/>
    <property type="molecule type" value="Genomic_DNA"/>
</dbReference>
<reference evidence="3 5" key="1">
    <citation type="submission" date="2020-12" db="EMBL/GenBank/DDBJ databases">
        <title>FDA dAtabase for Regulatory Grade micrObial Sequences (FDA-ARGOS): Supporting development and validation of Infectious Disease Dx tests.</title>
        <authorList>
            <person name="Minogue T."/>
            <person name="Wolcott M."/>
            <person name="Wasieloski L."/>
            <person name="Aguilar W."/>
            <person name="Moore D."/>
            <person name="Jaissle J."/>
            <person name="Tallon L."/>
            <person name="Sadzewicz L."/>
            <person name="Zhao X."/>
            <person name="Boylan J."/>
            <person name="Ott S."/>
            <person name="Bowen H."/>
            <person name="Vavikolanu K."/>
            <person name="Mehta A."/>
            <person name="Aluvathingal J."/>
            <person name="Nadendla S."/>
            <person name="Yan Y."/>
            <person name="Sichtig H."/>
        </authorList>
    </citation>
    <scope>NUCLEOTIDE SEQUENCE [LARGE SCALE GENOMIC DNA]</scope>
    <source>
        <strain evidence="3 5">FDAARGOS_949</strain>
    </source>
</reference>
<proteinExistence type="predicted"/>
<accession>A0AAP9Y473</accession>
<gene>
    <name evidence="3" type="ORF">I6H06_05490</name>
    <name evidence="4" type="ORF">NFI99_11135</name>
</gene>
<evidence type="ECO:0000313" key="6">
    <source>
        <dbReference type="Proteomes" id="UP001056386"/>
    </source>
</evidence>
<keyword evidence="2" id="KW-0812">Transmembrane</keyword>